<dbReference type="EMBL" id="MU006009">
    <property type="protein sequence ID" value="KAF2858483.1"/>
    <property type="molecule type" value="Genomic_DNA"/>
</dbReference>
<dbReference type="Proteomes" id="UP000799421">
    <property type="component" value="Unassembled WGS sequence"/>
</dbReference>
<keyword evidence="2" id="KW-1185">Reference proteome</keyword>
<gene>
    <name evidence="1" type="ORF">K470DRAFT_259779</name>
</gene>
<protein>
    <submittedName>
        <fullName evidence="1">Uncharacterized protein</fullName>
    </submittedName>
</protein>
<reference evidence="1" key="1">
    <citation type="journal article" date="2020" name="Stud. Mycol.">
        <title>101 Dothideomycetes genomes: a test case for predicting lifestyles and emergence of pathogens.</title>
        <authorList>
            <person name="Haridas S."/>
            <person name="Albert R."/>
            <person name="Binder M."/>
            <person name="Bloem J."/>
            <person name="Labutti K."/>
            <person name="Salamov A."/>
            <person name="Andreopoulos B."/>
            <person name="Baker S."/>
            <person name="Barry K."/>
            <person name="Bills G."/>
            <person name="Bluhm B."/>
            <person name="Cannon C."/>
            <person name="Castanera R."/>
            <person name="Culley D."/>
            <person name="Daum C."/>
            <person name="Ezra D."/>
            <person name="Gonzalez J."/>
            <person name="Henrissat B."/>
            <person name="Kuo A."/>
            <person name="Liang C."/>
            <person name="Lipzen A."/>
            <person name="Lutzoni F."/>
            <person name="Magnuson J."/>
            <person name="Mondo S."/>
            <person name="Nolan M."/>
            <person name="Ohm R."/>
            <person name="Pangilinan J."/>
            <person name="Park H.-J."/>
            <person name="Ramirez L."/>
            <person name="Alfaro M."/>
            <person name="Sun H."/>
            <person name="Tritt A."/>
            <person name="Yoshinaga Y."/>
            <person name="Zwiers L.-H."/>
            <person name="Turgeon B."/>
            <person name="Goodwin S."/>
            <person name="Spatafora J."/>
            <person name="Crous P."/>
            <person name="Grigoriev I."/>
        </authorList>
    </citation>
    <scope>NUCLEOTIDE SEQUENCE</scope>
    <source>
        <strain evidence="1">CBS 480.64</strain>
    </source>
</reference>
<organism evidence="1 2">
    <name type="scientific">Piedraia hortae CBS 480.64</name>
    <dbReference type="NCBI Taxonomy" id="1314780"/>
    <lineage>
        <taxon>Eukaryota</taxon>
        <taxon>Fungi</taxon>
        <taxon>Dikarya</taxon>
        <taxon>Ascomycota</taxon>
        <taxon>Pezizomycotina</taxon>
        <taxon>Dothideomycetes</taxon>
        <taxon>Dothideomycetidae</taxon>
        <taxon>Capnodiales</taxon>
        <taxon>Piedraiaceae</taxon>
        <taxon>Piedraia</taxon>
    </lineage>
</organism>
<dbReference type="AlphaFoldDB" id="A0A6A7BTL5"/>
<proteinExistence type="predicted"/>
<name>A0A6A7BTL5_9PEZI</name>
<accession>A0A6A7BTL5</accession>
<sequence>MGLLEHANTQAPARAVEAFPLPAPAPTIPQMLNAVSTRLVQILRQVTGETAVSHRMAVQEGTLSLAAAQDQVTSNAVFIK</sequence>
<evidence type="ECO:0000313" key="2">
    <source>
        <dbReference type="Proteomes" id="UP000799421"/>
    </source>
</evidence>
<evidence type="ECO:0000313" key="1">
    <source>
        <dbReference type="EMBL" id="KAF2858483.1"/>
    </source>
</evidence>